<dbReference type="GO" id="GO:0016020">
    <property type="term" value="C:membrane"/>
    <property type="evidence" value="ECO:0007669"/>
    <property type="project" value="UniProtKB-SubCell"/>
</dbReference>
<feature type="transmembrane region" description="Helical" evidence="4">
    <location>
        <begin position="196"/>
        <end position="217"/>
    </location>
</feature>
<feature type="transmembrane region" description="Helical" evidence="4">
    <location>
        <begin position="35"/>
        <end position="60"/>
    </location>
</feature>
<dbReference type="Pfam" id="PF07690">
    <property type="entry name" value="MFS_1"/>
    <property type="match status" value="1"/>
</dbReference>
<dbReference type="SUPFAM" id="SSF103473">
    <property type="entry name" value="MFS general substrate transporter"/>
    <property type="match status" value="1"/>
</dbReference>
<reference evidence="5" key="2">
    <citation type="submission" date="2020-09" db="EMBL/GenBank/DDBJ databases">
        <title>Reference genome assembly for Australian Ascochyta lentis isolate Al4.</title>
        <authorList>
            <person name="Lee R.C."/>
            <person name="Farfan-Caceres L.M."/>
            <person name="Debler J.W."/>
            <person name="Williams A.H."/>
            <person name="Henares B.M."/>
        </authorList>
    </citation>
    <scope>NUCLEOTIDE SEQUENCE</scope>
    <source>
        <strain evidence="5">Al4</strain>
    </source>
</reference>
<feature type="coiled-coil region" evidence="3">
    <location>
        <begin position="344"/>
        <end position="387"/>
    </location>
</feature>
<dbReference type="EMBL" id="RZGK01000024">
    <property type="protein sequence ID" value="KAF9690431.1"/>
    <property type="molecule type" value="Genomic_DNA"/>
</dbReference>
<dbReference type="InterPro" id="IPR036259">
    <property type="entry name" value="MFS_trans_sf"/>
</dbReference>
<keyword evidence="4" id="KW-0812">Transmembrane</keyword>
<keyword evidence="4" id="KW-0472">Membrane</keyword>
<dbReference type="Gene3D" id="1.20.1250.20">
    <property type="entry name" value="MFS general substrate transporter like domains"/>
    <property type="match status" value="1"/>
</dbReference>
<organism evidence="5 6">
    <name type="scientific">Ascochyta lentis</name>
    <dbReference type="NCBI Taxonomy" id="205686"/>
    <lineage>
        <taxon>Eukaryota</taxon>
        <taxon>Fungi</taxon>
        <taxon>Dikarya</taxon>
        <taxon>Ascomycota</taxon>
        <taxon>Pezizomycotina</taxon>
        <taxon>Dothideomycetes</taxon>
        <taxon>Pleosporomycetidae</taxon>
        <taxon>Pleosporales</taxon>
        <taxon>Pleosporineae</taxon>
        <taxon>Didymellaceae</taxon>
        <taxon>Ascochyta</taxon>
    </lineage>
</organism>
<dbReference type="InterPro" id="IPR011701">
    <property type="entry name" value="MFS"/>
</dbReference>
<feature type="transmembrane region" description="Helical" evidence="4">
    <location>
        <begin position="131"/>
        <end position="152"/>
    </location>
</feature>
<evidence type="ECO:0000256" key="3">
    <source>
        <dbReference type="SAM" id="Coils"/>
    </source>
</evidence>
<evidence type="ECO:0000256" key="1">
    <source>
        <dbReference type="ARBA" id="ARBA00004141"/>
    </source>
</evidence>
<keyword evidence="6" id="KW-1185">Reference proteome</keyword>
<dbReference type="InterPro" id="IPR050327">
    <property type="entry name" value="Proton-linked_MCT"/>
</dbReference>
<keyword evidence="3" id="KW-0175">Coiled coil</keyword>
<dbReference type="PANTHER" id="PTHR11360">
    <property type="entry name" value="MONOCARBOXYLATE TRANSPORTER"/>
    <property type="match status" value="1"/>
</dbReference>
<dbReference type="OrthoDB" id="6499973at2759"/>
<keyword evidence="4" id="KW-1133">Transmembrane helix</keyword>
<dbReference type="PANTHER" id="PTHR11360:SF315">
    <property type="entry name" value="TRANSPORTER MCH2-RELATED"/>
    <property type="match status" value="1"/>
</dbReference>
<proteinExistence type="inferred from homology"/>
<feature type="transmembrane region" description="Helical" evidence="4">
    <location>
        <begin position="238"/>
        <end position="261"/>
    </location>
</feature>
<evidence type="ECO:0000313" key="6">
    <source>
        <dbReference type="Proteomes" id="UP000651452"/>
    </source>
</evidence>
<evidence type="ECO:0000256" key="4">
    <source>
        <dbReference type="SAM" id="Phobius"/>
    </source>
</evidence>
<feature type="transmembrane region" description="Helical" evidence="4">
    <location>
        <begin position="164"/>
        <end position="184"/>
    </location>
</feature>
<feature type="transmembrane region" description="Helical" evidence="4">
    <location>
        <begin position="80"/>
        <end position="100"/>
    </location>
</feature>
<name>A0A8H7IUT2_9PLEO</name>
<gene>
    <name evidence="5" type="ORF">EKO04_011580</name>
</gene>
<dbReference type="CDD" id="cd14688">
    <property type="entry name" value="bZIP_YAP"/>
    <property type="match status" value="1"/>
</dbReference>
<dbReference type="GO" id="GO:0022857">
    <property type="term" value="F:transmembrane transporter activity"/>
    <property type="evidence" value="ECO:0007669"/>
    <property type="project" value="InterPro"/>
</dbReference>
<comment type="similarity">
    <text evidence="2">Belongs to the major facilitator superfamily. Monocarboxylate porter (TC 2.A.1.13) family.</text>
</comment>
<evidence type="ECO:0000313" key="5">
    <source>
        <dbReference type="EMBL" id="KAF9690431.1"/>
    </source>
</evidence>
<accession>A0A8H7IUT2</accession>
<sequence length="584" mass="64027">MATQPIDLPSASMNEFDDIGEHDSTREEAHPYGGYGWICVAACFTINCFTWGTVSAYGIYLSHYLAEDIFPDASTWDYAFIGGFNFAIAILIAPVVTVLTRSFGIHVAMGAGLIFQSGGFIAASFAARVWQLHICQGVLIGCGIGFLYVPSLPILSQWFVRRRSLANGISAAGSGVGGAAFAWGTEAIIQRFTIGWALRITEIIAFAANLAAIIAIRDRNDVIRPSQLGFDMQLLRRYEVILLLTWAFMSMLGYVVLLFSLSDFALSIGLTRAQATDVIDFQQHALQASIISTAETENEDQQQQGNFDRKGAVDPALPWSCLDTEVQEQAIDLERICNNQRRCRARQKEYIASLEDKIREHEDVGIERATNKKLEELAMENNSLKRLLLSLGLHDGFLKAYSNAVRSAPDISRPPLDNEHCAQANERSSSFPALDLLQPQLLQVIARENQAEHTAGPSPYASVSAQGSLELASMDLPLSWELLDFLAASNSASMADTHIELFGQLTMDALMTKAFSNAVTAEDVSDTTTLCSWAFSLVLKNNSKGYSAEDLDLKLRVGYRHGATPTEGCRINNKVLLNVLAEVT</sequence>
<dbReference type="AlphaFoldDB" id="A0A8H7IUT2"/>
<comment type="subcellular location">
    <subcellularLocation>
        <location evidence="1">Membrane</location>
        <topology evidence="1">Multi-pass membrane protein</topology>
    </subcellularLocation>
</comment>
<reference evidence="5" key="1">
    <citation type="submission" date="2018-12" db="EMBL/GenBank/DDBJ databases">
        <authorList>
            <person name="Syme R.A."/>
            <person name="Farfan-Caceres L."/>
            <person name="Lichtenzveig J."/>
        </authorList>
    </citation>
    <scope>NUCLEOTIDE SEQUENCE</scope>
    <source>
        <strain evidence="5">Al4</strain>
    </source>
</reference>
<protein>
    <submittedName>
        <fullName evidence="5">Uncharacterized protein</fullName>
    </submittedName>
</protein>
<feature type="transmembrane region" description="Helical" evidence="4">
    <location>
        <begin position="107"/>
        <end position="125"/>
    </location>
</feature>
<dbReference type="Proteomes" id="UP000651452">
    <property type="component" value="Unassembled WGS sequence"/>
</dbReference>
<evidence type="ECO:0000256" key="2">
    <source>
        <dbReference type="ARBA" id="ARBA00006727"/>
    </source>
</evidence>
<comment type="caution">
    <text evidence="5">The sequence shown here is derived from an EMBL/GenBank/DDBJ whole genome shotgun (WGS) entry which is preliminary data.</text>
</comment>